<evidence type="ECO:0000256" key="9">
    <source>
        <dbReference type="ARBA" id="ARBA00023136"/>
    </source>
</evidence>
<evidence type="ECO:0000256" key="10">
    <source>
        <dbReference type="PROSITE-ProRule" id="PRU00282"/>
    </source>
</evidence>
<evidence type="ECO:0000313" key="13">
    <source>
        <dbReference type="RefSeq" id="XP_023174943.1"/>
    </source>
</evidence>
<sequence length="334" mass="37628">MKGDDIDYWNLKASATPPTPKLVANSQEEINLKNLFMLYINTFIGANIAEGCMYSLDVGKTRMQVYGEEQKKTGGKHRKMFRTLYGIATEEGPKALYSGFSAMVLRNFIFNSMRVMLYDIFRRRYIYVDTNQQECIRIHHAFLCGSAAGCVAQALANPFDIAKVRMQMEGRRKLLGLSPRSTSFPNVLNSIYRKSGVVGMWRGVVPSCMRACLMTAGDVGAYDLCKRNLKKHLGMHEGIALRFASSMVAGLVASVLSNPADVIKSRMMNQPTDEKGKGLYYKNSLDCVVKLLREEGFFNLYKGLIPCWLRLGPWSVLFWLSVEQLRVLEGQTGF</sequence>
<dbReference type="GeneID" id="111602205"/>
<dbReference type="RefSeq" id="XP_023174943.1">
    <property type="nucleotide sequence ID" value="XM_023319175.2"/>
</dbReference>
<dbReference type="InterPro" id="IPR050391">
    <property type="entry name" value="Mito_Metabolite_Transporter"/>
</dbReference>
<keyword evidence="12" id="KW-1185">Reference proteome</keyword>
<evidence type="ECO:0000256" key="5">
    <source>
        <dbReference type="ARBA" id="ARBA00022737"/>
    </source>
</evidence>
<feature type="repeat" description="Solcar" evidence="10">
    <location>
        <begin position="237"/>
        <end position="328"/>
    </location>
</feature>
<organism evidence="12 13">
    <name type="scientific">Drosophila hydei</name>
    <name type="common">Fruit fly</name>
    <dbReference type="NCBI Taxonomy" id="7224"/>
    <lineage>
        <taxon>Eukaryota</taxon>
        <taxon>Metazoa</taxon>
        <taxon>Ecdysozoa</taxon>
        <taxon>Arthropoda</taxon>
        <taxon>Hexapoda</taxon>
        <taxon>Insecta</taxon>
        <taxon>Pterygota</taxon>
        <taxon>Neoptera</taxon>
        <taxon>Endopterygota</taxon>
        <taxon>Diptera</taxon>
        <taxon>Brachycera</taxon>
        <taxon>Muscomorpha</taxon>
        <taxon>Ephydroidea</taxon>
        <taxon>Drosophilidae</taxon>
        <taxon>Drosophila</taxon>
    </lineage>
</organism>
<evidence type="ECO:0000256" key="8">
    <source>
        <dbReference type="ARBA" id="ARBA00023128"/>
    </source>
</evidence>
<keyword evidence="8" id="KW-0496">Mitochondrion</keyword>
<dbReference type="AlphaFoldDB" id="A0A6J1M6Z5"/>
<feature type="repeat" description="Solcar" evidence="10">
    <location>
        <begin position="37"/>
        <end position="124"/>
    </location>
</feature>
<gene>
    <name evidence="13" type="primary">LOC111602205</name>
</gene>
<evidence type="ECO:0000313" key="12">
    <source>
        <dbReference type="Proteomes" id="UP000504633"/>
    </source>
</evidence>
<evidence type="ECO:0000256" key="1">
    <source>
        <dbReference type="ARBA" id="ARBA00004448"/>
    </source>
</evidence>
<dbReference type="FunFam" id="1.50.40.10:FF:000062">
    <property type="entry name" value="mitochondrial uncoupling protein 3"/>
    <property type="match status" value="1"/>
</dbReference>
<evidence type="ECO:0000256" key="11">
    <source>
        <dbReference type="RuleBase" id="RU000488"/>
    </source>
</evidence>
<evidence type="ECO:0000256" key="3">
    <source>
        <dbReference type="ARBA" id="ARBA00022448"/>
    </source>
</evidence>
<dbReference type="PROSITE" id="PS50920">
    <property type="entry name" value="SOLCAR"/>
    <property type="match status" value="3"/>
</dbReference>
<proteinExistence type="inferred from homology"/>
<evidence type="ECO:0000256" key="7">
    <source>
        <dbReference type="ARBA" id="ARBA00022989"/>
    </source>
</evidence>
<accession>A0A6J1M6Z5</accession>
<dbReference type="PANTHER" id="PTHR45618">
    <property type="entry name" value="MITOCHONDRIAL DICARBOXYLATE CARRIER-RELATED"/>
    <property type="match status" value="1"/>
</dbReference>
<dbReference type="Pfam" id="PF00153">
    <property type="entry name" value="Mito_carr"/>
    <property type="match status" value="3"/>
</dbReference>
<dbReference type="SUPFAM" id="SSF103506">
    <property type="entry name" value="Mitochondrial carrier"/>
    <property type="match status" value="1"/>
</dbReference>
<name>A0A6J1M6Z5_DROHY</name>
<dbReference type="KEGG" id="dhe:111602205"/>
<dbReference type="Proteomes" id="UP000504633">
    <property type="component" value="Unplaced"/>
</dbReference>
<dbReference type="GO" id="GO:0005743">
    <property type="term" value="C:mitochondrial inner membrane"/>
    <property type="evidence" value="ECO:0007669"/>
    <property type="project" value="UniProtKB-SubCell"/>
</dbReference>
<comment type="subcellular location">
    <subcellularLocation>
        <location evidence="1">Mitochondrion inner membrane</location>
        <topology evidence="1">Multi-pass membrane protein</topology>
    </subcellularLocation>
</comment>
<comment type="similarity">
    <text evidence="2 11">Belongs to the mitochondrial carrier (TC 2.A.29) family.</text>
</comment>
<keyword evidence="7" id="KW-1133">Transmembrane helix</keyword>
<keyword evidence="3 11" id="KW-0813">Transport</keyword>
<keyword evidence="5" id="KW-0677">Repeat</keyword>
<evidence type="ECO:0000256" key="4">
    <source>
        <dbReference type="ARBA" id="ARBA00022692"/>
    </source>
</evidence>
<dbReference type="InterPro" id="IPR023395">
    <property type="entry name" value="MCP_dom_sf"/>
</dbReference>
<dbReference type="OMA" id="LIPCWLR"/>
<feature type="repeat" description="Solcar" evidence="10">
    <location>
        <begin position="136"/>
        <end position="228"/>
    </location>
</feature>
<dbReference type="Gene3D" id="1.50.40.10">
    <property type="entry name" value="Mitochondrial carrier domain"/>
    <property type="match status" value="1"/>
</dbReference>
<protein>
    <submittedName>
        <fullName evidence="13">Mitochondrial uncoupling protein 4C</fullName>
    </submittedName>
</protein>
<evidence type="ECO:0000256" key="6">
    <source>
        <dbReference type="ARBA" id="ARBA00022792"/>
    </source>
</evidence>
<dbReference type="OrthoDB" id="756301at2759"/>
<evidence type="ECO:0000256" key="2">
    <source>
        <dbReference type="ARBA" id="ARBA00006375"/>
    </source>
</evidence>
<keyword evidence="6" id="KW-0999">Mitochondrion inner membrane</keyword>
<dbReference type="CTD" id="33832"/>
<keyword evidence="4 10" id="KW-0812">Transmembrane</keyword>
<dbReference type="InterPro" id="IPR018108">
    <property type="entry name" value="MCP_transmembrane"/>
</dbReference>
<reference evidence="13" key="1">
    <citation type="submission" date="2025-08" db="UniProtKB">
        <authorList>
            <consortium name="RefSeq"/>
        </authorList>
    </citation>
    <scope>IDENTIFICATION</scope>
    <source>
        <strain evidence="13">15085-1641.00</strain>
        <tissue evidence="13">Whole body</tissue>
    </source>
</reference>
<keyword evidence="9 10" id="KW-0472">Membrane</keyword>